<accession>E4T115</accession>
<dbReference type="STRING" id="694427.Palpr_0234"/>
<evidence type="ECO:0000256" key="6">
    <source>
        <dbReference type="ARBA" id="ARBA00022840"/>
    </source>
</evidence>
<comment type="pathway">
    <text evidence="1 10">Amino-acid biosynthesis; L-lysine biosynthesis via DAP pathway; (S)-tetrahydrodipicolinate from L-aspartate: step 1/4.</text>
</comment>
<comment type="similarity">
    <text evidence="2 9">Belongs to the aspartokinase family.</text>
</comment>
<dbReference type="PANTHER" id="PTHR21499:SF59">
    <property type="entry name" value="ASPARTOKINASE"/>
    <property type="match status" value="1"/>
</dbReference>
<name>E4T115_PALPW</name>
<dbReference type="GO" id="GO:0005524">
    <property type="term" value="F:ATP binding"/>
    <property type="evidence" value="ECO:0007669"/>
    <property type="project" value="UniProtKB-KW"/>
</dbReference>
<dbReference type="InterPro" id="IPR036393">
    <property type="entry name" value="AceGlu_kinase-like_sf"/>
</dbReference>
<dbReference type="InterPro" id="IPR001048">
    <property type="entry name" value="Asp/Glu/Uridylate_kinase"/>
</dbReference>
<comment type="pathway">
    <text evidence="10">Amino-acid biosynthesis; L-methionine biosynthesis via de novo pathway; L-homoserine from L-aspartate: step 1/3.</text>
</comment>
<dbReference type="InterPro" id="IPR005260">
    <property type="entry name" value="Asp_kin_monofn"/>
</dbReference>
<gene>
    <name evidence="12" type="ordered locus">Palpr_0234</name>
</gene>
<evidence type="ECO:0000256" key="5">
    <source>
        <dbReference type="ARBA" id="ARBA00022777"/>
    </source>
</evidence>
<dbReference type="SUPFAM" id="SSF53633">
    <property type="entry name" value="Carbamate kinase-like"/>
    <property type="match status" value="1"/>
</dbReference>
<dbReference type="OrthoDB" id="9799110at2"/>
<dbReference type="Gene3D" id="3.30.70.260">
    <property type="match status" value="2"/>
</dbReference>
<feature type="binding site" evidence="8">
    <location>
        <begin position="5"/>
        <end position="8"/>
    </location>
    <ligand>
        <name>ATP</name>
        <dbReference type="ChEBI" id="CHEBI:30616"/>
    </ligand>
</feature>
<dbReference type="Pfam" id="PF00696">
    <property type="entry name" value="AA_kinase"/>
    <property type="match status" value="1"/>
</dbReference>
<dbReference type="InterPro" id="IPR001341">
    <property type="entry name" value="Asp_kinase"/>
</dbReference>
<dbReference type="Gene3D" id="1.20.120.1320">
    <property type="entry name" value="Aspartokinase, catalytic domain"/>
    <property type="match status" value="1"/>
</dbReference>
<organism evidence="12 13">
    <name type="scientific">Paludibacter propionicigenes (strain DSM 17365 / JCM 13257 / WB4)</name>
    <dbReference type="NCBI Taxonomy" id="694427"/>
    <lineage>
        <taxon>Bacteria</taxon>
        <taxon>Pseudomonadati</taxon>
        <taxon>Bacteroidota</taxon>
        <taxon>Bacteroidia</taxon>
        <taxon>Bacteroidales</taxon>
        <taxon>Paludibacteraceae</taxon>
        <taxon>Paludibacter</taxon>
    </lineage>
</organism>
<dbReference type="RefSeq" id="WP_013443765.1">
    <property type="nucleotide sequence ID" value="NC_014734.1"/>
</dbReference>
<evidence type="ECO:0000313" key="12">
    <source>
        <dbReference type="EMBL" id="ADQ78396.1"/>
    </source>
</evidence>
<evidence type="ECO:0000256" key="10">
    <source>
        <dbReference type="RuleBase" id="RU004249"/>
    </source>
</evidence>
<dbReference type="PANTHER" id="PTHR21499">
    <property type="entry name" value="ASPARTATE KINASE"/>
    <property type="match status" value="1"/>
</dbReference>
<dbReference type="EMBL" id="CP002345">
    <property type="protein sequence ID" value="ADQ78396.1"/>
    <property type="molecule type" value="Genomic_DNA"/>
</dbReference>
<keyword evidence="3 9" id="KW-0808">Transferase</keyword>
<feature type="binding site" evidence="8">
    <location>
        <position position="232"/>
    </location>
    <ligand>
        <name>ATP</name>
        <dbReference type="ChEBI" id="CHEBI:30616"/>
    </ligand>
</feature>
<feature type="binding site" evidence="8">
    <location>
        <position position="42"/>
    </location>
    <ligand>
        <name>substrate</name>
    </ligand>
</feature>
<evidence type="ECO:0000256" key="3">
    <source>
        <dbReference type="ARBA" id="ARBA00022679"/>
    </source>
</evidence>
<evidence type="ECO:0000256" key="2">
    <source>
        <dbReference type="ARBA" id="ARBA00010122"/>
    </source>
</evidence>
<dbReference type="Gene3D" id="3.40.1160.10">
    <property type="entry name" value="Acetylglutamate kinase-like"/>
    <property type="match status" value="1"/>
</dbReference>
<dbReference type="NCBIfam" id="TIGR00657">
    <property type="entry name" value="asp_kinases"/>
    <property type="match status" value="1"/>
</dbReference>
<evidence type="ECO:0000256" key="9">
    <source>
        <dbReference type="RuleBase" id="RU003448"/>
    </source>
</evidence>
<dbReference type="GO" id="GO:0009089">
    <property type="term" value="P:lysine biosynthetic process via diaminopimelate"/>
    <property type="evidence" value="ECO:0007669"/>
    <property type="project" value="UniProtKB-UniPathway"/>
</dbReference>
<dbReference type="UniPathway" id="UPA00034">
    <property type="reaction ID" value="UER00015"/>
</dbReference>
<keyword evidence="6 8" id="KW-0067">ATP-binding</keyword>
<dbReference type="HOGENOM" id="CLU_009116_6_0_10"/>
<proteinExistence type="inferred from homology"/>
<keyword evidence="13" id="KW-1185">Reference proteome</keyword>
<evidence type="ECO:0000313" key="13">
    <source>
        <dbReference type="Proteomes" id="UP000008718"/>
    </source>
</evidence>
<dbReference type="InterPro" id="IPR045865">
    <property type="entry name" value="ACT-like_dom_sf"/>
</dbReference>
<keyword evidence="10" id="KW-0028">Amino-acid biosynthesis</keyword>
<dbReference type="SUPFAM" id="SSF55021">
    <property type="entry name" value="ACT-like"/>
    <property type="match status" value="1"/>
</dbReference>
<dbReference type="AlphaFoldDB" id="E4T115"/>
<dbReference type="Proteomes" id="UP000008718">
    <property type="component" value="Chromosome"/>
</dbReference>
<protein>
    <recommendedName>
        <fullName evidence="9">Aspartokinase</fullName>
        <ecNumber evidence="9">2.7.2.4</ecNumber>
    </recommendedName>
</protein>
<reference evidence="12 13" key="2">
    <citation type="journal article" date="2011" name="Stand. Genomic Sci.">
        <title>Complete genome sequence of Paludibacter propionicigenes type strain (WB4).</title>
        <authorList>
            <person name="Gronow S."/>
            <person name="Munk C."/>
            <person name="Lapidus A."/>
            <person name="Nolan M."/>
            <person name="Lucas S."/>
            <person name="Hammon N."/>
            <person name="Deshpande S."/>
            <person name="Cheng J.F."/>
            <person name="Tapia R."/>
            <person name="Han C."/>
            <person name="Goodwin L."/>
            <person name="Pitluck S."/>
            <person name="Liolios K."/>
            <person name="Ivanova N."/>
            <person name="Mavromatis K."/>
            <person name="Mikhailova N."/>
            <person name="Pati A."/>
            <person name="Chen A."/>
            <person name="Palaniappan K."/>
            <person name="Land M."/>
            <person name="Hauser L."/>
            <person name="Chang Y.J."/>
            <person name="Jeffries C.D."/>
            <person name="Brambilla E."/>
            <person name="Rohde M."/>
            <person name="Goker M."/>
            <person name="Detter J.C."/>
            <person name="Woyke T."/>
            <person name="Bristow J."/>
            <person name="Eisen J.A."/>
            <person name="Markowitz V."/>
            <person name="Hugenholtz P."/>
            <person name="Kyrpides N.C."/>
            <person name="Klenk H.P."/>
        </authorList>
    </citation>
    <scope>NUCLEOTIDE SEQUENCE [LARGE SCALE GENOMIC DNA]</scope>
    <source>
        <strain evidence="13">DSM 17365 / JCM 13257 / WB4</strain>
    </source>
</reference>
<sequence length="418" mass="46666">MKVYKFGGASVRSAEGIRNIAHIVSGVNDQLFIVVSAMGKTTNAMEVVLDYFMKANHQASLDKLTEVETYHHDIITELFAQPETGKAAIKPLFDELRQYITNGIGDDYDRWYDRLVSYGEVISTKIVSVFLAESGIDNAWLDLRQLIVTDSNYREANVRMDESQIRLQQAADFSKNRIYIGQGFIGANIKGDPTTLGREGSDYSAAVVGNLLNAESVTIWKDVPGILNADPRIFENTVHIPELTYLDAVELAYSGAQIIHPKTIKPLENKQIPLYVRPFGSPTEAGSVIKATTEKPIEVPILILRKNQVLVTIRPRNFSFVLEESLSKAFAVMNKHRLKVAMIQSSAISISVCVDNTRYLAGALDELGNDFKVTYNDGLELLTIRGLNDEIVEKNTTGRTCLLTQRTRRSGRFLMKEI</sequence>
<evidence type="ECO:0000256" key="7">
    <source>
        <dbReference type="ARBA" id="ARBA00047872"/>
    </source>
</evidence>
<reference key="1">
    <citation type="submission" date="2010-11" db="EMBL/GenBank/DDBJ databases">
        <title>The complete genome of Paludibacter propionicigenes DSM 17365.</title>
        <authorList>
            <consortium name="US DOE Joint Genome Institute (JGI-PGF)"/>
            <person name="Lucas S."/>
            <person name="Copeland A."/>
            <person name="Lapidus A."/>
            <person name="Bruce D."/>
            <person name="Goodwin L."/>
            <person name="Pitluck S."/>
            <person name="Kyrpides N."/>
            <person name="Mavromatis K."/>
            <person name="Ivanova N."/>
            <person name="Munk A.C."/>
            <person name="Brettin T."/>
            <person name="Detter J.C."/>
            <person name="Han C."/>
            <person name="Tapia R."/>
            <person name="Land M."/>
            <person name="Hauser L."/>
            <person name="Markowitz V."/>
            <person name="Cheng J.-F."/>
            <person name="Hugenholtz P."/>
            <person name="Woyke T."/>
            <person name="Wu D."/>
            <person name="Gronow S."/>
            <person name="Wellnitz S."/>
            <person name="Brambilla E."/>
            <person name="Klenk H.-P."/>
            <person name="Eisen J.A."/>
        </authorList>
    </citation>
    <scope>NUCLEOTIDE SEQUENCE</scope>
    <source>
        <strain>WB4</strain>
    </source>
</reference>
<dbReference type="eggNOG" id="COG0527">
    <property type="taxonomic scope" value="Bacteria"/>
</dbReference>
<evidence type="ECO:0000256" key="1">
    <source>
        <dbReference type="ARBA" id="ARBA00004766"/>
    </source>
</evidence>
<comment type="pathway">
    <text evidence="10">Amino-acid biosynthesis; L-threonine biosynthesis; L-threonine from L-aspartate: step 1/5.</text>
</comment>
<dbReference type="GO" id="GO:0009088">
    <property type="term" value="P:threonine biosynthetic process"/>
    <property type="evidence" value="ECO:0007669"/>
    <property type="project" value="UniProtKB-UniPathway"/>
</dbReference>
<dbReference type="GO" id="GO:0005829">
    <property type="term" value="C:cytosol"/>
    <property type="evidence" value="ECO:0007669"/>
    <property type="project" value="TreeGrafter"/>
</dbReference>
<dbReference type="GO" id="GO:0004072">
    <property type="term" value="F:aspartate kinase activity"/>
    <property type="evidence" value="ECO:0007669"/>
    <property type="project" value="UniProtKB-EC"/>
</dbReference>
<evidence type="ECO:0000256" key="4">
    <source>
        <dbReference type="ARBA" id="ARBA00022741"/>
    </source>
</evidence>
<dbReference type="UniPathway" id="UPA00051">
    <property type="reaction ID" value="UER00462"/>
</dbReference>
<evidence type="ECO:0000256" key="8">
    <source>
        <dbReference type="PIRSR" id="PIRSR000726-1"/>
    </source>
</evidence>
<dbReference type="PIRSF" id="PIRSF000726">
    <property type="entry name" value="Asp_kin"/>
    <property type="match status" value="1"/>
</dbReference>
<dbReference type="InterPro" id="IPR042199">
    <property type="entry name" value="AsparK_Bifunc_asparK/hSer_DH"/>
</dbReference>
<dbReference type="UniPathway" id="UPA00050">
    <property type="reaction ID" value="UER00461"/>
</dbReference>
<feature type="binding site" evidence="8">
    <location>
        <position position="120"/>
    </location>
    <ligand>
        <name>substrate</name>
    </ligand>
</feature>
<feature type="domain" description="Aspartate/glutamate/uridylate kinase" evidence="11">
    <location>
        <begin position="2"/>
        <end position="277"/>
    </location>
</feature>
<keyword evidence="4 8" id="KW-0547">Nucleotide-binding</keyword>
<dbReference type="KEGG" id="ppn:Palpr_0234"/>
<comment type="catalytic activity">
    <reaction evidence="7 9">
        <text>L-aspartate + ATP = 4-phospho-L-aspartate + ADP</text>
        <dbReference type="Rhea" id="RHEA:23776"/>
        <dbReference type="ChEBI" id="CHEBI:29991"/>
        <dbReference type="ChEBI" id="CHEBI:30616"/>
        <dbReference type="ChEBI" id="CHEBI:57535"/>
        <dbReference type="ChEBI" id="CHEBI:456216"/>
        <dbReference type="EC" id="2.7.2.4"/>
    </reaction>
</comment>
<dbReference type="GO" id="GO:0009090">
    <property type="term" value="P:homoserine biosynthetic process"/>
    <property type="evidence" value="ECO:0007669"/>
    <property type="project" value="TreeGrafter"/>
</dbReference>
<dbReference type="EC" id="2.7.2.4" evidence="9"/>
<keyword evidence="5 9" id="KW-0418">Kinase</keyword>
<evidence type="ECO:0000259" key="11">
    <source>
        <dbReference type="Pfam" id="PF00696"/>
    </source>
</evidence>